<organism evidence="12 13">
    <name type="scientific">Owenia fusiformis</name>
    <name type="common">Polychaete worm</name>
    <dbReference type="NCBI Taxonomy" id="6347"/>
    <lineage>
        <taxon>Eukaryota</taxon>
        <taxon>Metazoa</taxon>
        <taxon>Spiralia</taxon>
        <taxon>Lophotrochozoa</taxon>
        <taxon>Annelida</taxon>
        <taxon>Polychaeta</taxon>
        <taxon>Sedentaria</taxon>
        <taxon>Canalipalpata</taxon>
        <taxon>Sabellida</taxon>
        <taxon>Oweniida</taxon>
        <taxon>Oweniidae</taxon>
        <taxon>Owenia</taxon>
    </lineage>
</organism>
<keyword evidence="9" id="KW-0966">Cell projection</keyword>
<evidence type="ECO:0000313" key="12">
    <source>
        <dbReference type="EMBL" id="CAH1796067.1"/>
    </source>
</evidence>
<evidence type="ECO:0000256" key="3">
    <source>
        <dbReference type="ARBA" id="ARBA00011248"/>
    </source>
</evidence>
<comment type="subcellular location">
    <subcellularLocation>
        <location evidence="2">Cytoplasm</location>
        <location evidence="2">Cytoskeleton</location>
        <location evidence="2">Flagellum axoneme</location>
    </subcellularLocation>
</comment>
<keyword evidence="4" id="KW-0963">Cytoplasm</keyword>
<comment type="caution">
    <text evidence="12">The sequence shown here is derived from an EMBL/GenBank/DDBJ whole genome shotgun (WGS) entry which is preliminary data.</text>
</comment>
<keyword evidence="6" id="KW-0175">Coiled coil</keyword>
<accession>A0A8J1XTR9</accession>
<keyword evidence="7" id="KW-0969">Cilium</keyword>
<comment type="function">
    <text evidence="1">Component of the nexin-dynein regulatory complex (N-DRC), a key regulator of ciliary/flagellar motility which maintains the alignment and integrity of the distal axoneme and regulates microtubule sliding in motile axonemes.</text>
</comment>
<evidence type="ECO:0000313" key="13">
    <source>
        <dbReference type="Proteomes" id="UP000749559"/>
    </source>
</evidence>
<comment type="subunit">
    <text evidence="3">Component of the nexin-dynein regulatory complex (N-DRC).</text>
</comment>
<evidence type="ECO:0000256" key="5">
    <source>
        <dbReference type="ARBA" id="ARBA00022846"/>
    </source>
</evidence>
<name>A0A8J1XTR9_OWEFU</name>
<evidence type="ECO:0000256" key="10">
    <source>
        <dbReference type="ARBA" id="ARBA00044754"/>
    </source>
</evidence>
<dbReference type="OrthoDB" id="10264405at2759"/>
<evidence type="ECO:0000256" key="7">
    <source>
        <dbReference type="ARBA" id="ARBA00023069"/>
    </source>
</evidence>
<evidence type="ECO:0000256" key="2">
    <source>
        <dbReference type="ARBA" id="ARBA00004611"/>
    </source>
</evidence>
<evidence type="ECO:0000256" key="11">
    <source>
        <dbReference type="ARBA" id="ARBA00044800"/>
    </source>
</evidence>
<keyword evidence="5" id="KW-0282">Flagellum</keyword>
<evidence type="ECO:0000256" key="6">
    <source>
        <dbReference type="ARBA" id="ARBA00023054"/>
    </source>
</evidence>
<gene>
    <name evidence="12" type="ORF">OFUS_LOCUS20519</name>
</gene>
<dbReference type="Proteomes" id="UP000749559">
    <property type="component" value="Unassembled WGS sequence"/>
</dbReference>
<evidence type="ECO:0000256" key="8">
    <source>
        <dbReference type="ARBA" id="ARBA00023212"/>
    </source>
</evidence>
<keyword evidence="13" id="KW-1185">Reference proteome</keyword>
<dbReference type="PANTHER" id="PTHR28656">
    <property type="entry name" value="COILED-COIL DOMAIN-CONTAINING PROTEIN 153"/>
    <property type="match status" value="1"/>
</dbReference>
<dbReference type="EMBL" id="CAIIXF020000010">
    <property type="protein sequence ID" value="CAH1796067.1"/>
    <property type="molecule type" value="Genomic_DNA"/>
</dbReference>
<evidence type="ECO:0000256" key="9">
    <source>
        <dbReference type="ARBA" id="ARBA00023273"/>
    </source>
</evidence>
<dbReference type="InterPro" id="IPR033585">
    <property type="entry name" value="DRC12-like"/>
</dbReference>
<keyword evidence="8" id="KW-0206">Cytoskeleton</keyword>
<reference evidence="12" key="1">
    <citation type="submission" date="2022-03" db="EMBL/GenBank/DDBJ databases">
        <authorList>
            <person name="Martin C."/>
        </authorList>
    </citation>
    <scope>NUCLEOTIDE SEQUENCE</scope>
</reference>
<sequence>MPPKKKKGKKKKKKKDGDELTIEDKYKQTLDEIEALKDHLTVRKELTRRSKVTSEEWKERMLDAENDLEVEKQDYQSVSADMTRQYKTMQTEMGLRIHQLETDLEKTSKTLEKTEADLKKTREEKDKIERLKNDEIKELQMKIDAMGMQYETVLNDHLDKLIEKIGGARAKWEDHSTMIQTKHKHILLDYGLNPQDI</sequence>
<dbReference type="PANTHER" id="PTHR28656:SF1">
    <property type="entry name" value="COILED-COIL DOMAIN-CONTAINING PROTEIN 153"/>
    <property type="match status" value="1"/>
</dbReference>
<evidence type="ECO:0000256" key="4">
    <source>
        <dbReference type="ARBA" id="ARBA00022490"/>
    </source>
</evidence>
<evidence type="ECO:0000256" key="1">
    <source>
        <dbReference type="ARBA" id="ARBA00003029"/>
    </source>
</evidence>
<protein>
    <recommendedName>
        <fullName evidence="11">Dynein regulatory complex protein 12</fullName>
    </recommendedName>
</protein>
<comment type="similarity">
    <text evidence="10">Belongs to the DRC12 family.</text>
</comment>
<dbReference type="AlphaFoldDB" id="A0A8J1XTR9"/>
<proteinExistence type="inferred from homology"/>